<sequence length="144" mass="16221">MAMRTKQRHTSLPFLVLITELCRYAGVSQDDMRDIEVKPYFSTDFWCIEVEYTREEANRRRATPADISLEVAIDSIPAKAYLPTLASGPSDMRKDINYLKSTDFTSLLEVVDDMDAPEIPPATTGDVHRDDTAVDGSNVETDEE</sequence>
<protein>
    <submittedName>
        <fullName evidence="3">Uncharacterized protein</fullName>
    </submittedName>
</protein>
<organism evidence="3 4">
    <name type="scientific">Solanum commersonii</name>
    <name type="common">Commerson's wild potato</name>
    <name type="synonym">Commerson's nightshade</name>
    <dbReference type="NCBI Taxonomy" id="4109"/>
    <lineage>
        <taxon>Eukaryota</taxon>
        <taxon>Viridiplantae</taxon>
        <taxon>Streptophyta</taxon>
        <taxon>Embryophyta</taxon>
        <taxon>Tracheophyta</taxon>
        <taxon>Spermatophyta</taxon>
        <taxon>Magnoliopsida</taxon>
        <taxon>eudicotyledons</taxon>
        <taxon>Gunneridae</taxon>
        <taxon>Pentapetalae</taxon>
        <taxon>asterids</taxon>
        <taxon>lamiids</taxon>
        <taxon>Solanales</taxon>
        <taxon>Solanaceae</taxon>
        <taxon>Solanoideae</taxon>
        <taxon>Solaneae</taxon>
        <taxon>Solanum</taxon>
    </lineage>
</organism>
<proteinExistence type="predicted"/>
<keyword evidence="4" id="KW-1185">Reference proteome</keyword>
<dbReference type="AlphaFoldDB" id="A0A9J5Y4K2"/>
<feature type="signal peptide" evidence="2">
    <location>
        <begin position="1"/>
        <end position="29"/>
    </location>
</feature>
<evidence type="ECO:0000313" key="3">
    <source>
        <dbReference type="EMBL" id="KAG5595587.1"/>
    </source>
</evidence>
<dbReference type="Proteomes" id="UP000824120">
    <property type="component" value="Chromosome 7"/>
</dbReference>
<evidence type="ECO:0000256" key="1">
    <source>
        <dbReference type="SAM" id="MobiDB-lite"/>
    </source>
</evidence>
<comment type="caution">
    <text evidence="3">The sequence shown here is derived from an EMBL/GenBank/DDBJ whole genome shotgun (WGS) entry which is preliminary data.</text>
</comment>
<gene>
    <name evidence="3" type="ORF">H5410_036819</name>
</gene>
<dbReference type="EMBL" id="JACXVP010000007">
    <property type="protein sequence ID" value="KAG5595587.1"/>
    <property type="molecule type" value="Genomic_DNA"/>
</dbReference>
<name>A0A9J5Y4K2_SOLCO</name>
<evidence type="ECO:0000256" key="2">
    <source>
        <dbReference type="SAM" id="SignalP"/>
    </source>
</evidence>
<feature type="chain" id="PRO_5039895753" evidence="2">
    <location>
        <begin position="30"/>
        <end position="144"/>
    </location>
</feature>
<reference evidence="3 4" key="1">
    <citation type="submission" date="2020-09" db="EMBL/GenBank/DDBJ databases">
        <title>De no assembly of potato wild relative species, Solanum commersonii.</title>
        <authorList>
            <person name="Cho K."/>
        </authorList>
    </citation>
    <scope>NUCLEOTIDE SEQUENCE [LARGE SCALE GENOMIC DNA]</scope>
    <source>
        <strain evidence="3">LZ3.2</strain>
        <tissue evidence="3">Leaf</tissue>
    </source>
</reference>
<dbReference type="OrthoDB" id="1306244at2759"/>
<accession>A0A9J5Y4K2</accession>
<evidence type="ECO:0000313" key="4">
    <source>
        <dbReference type="Proteomes" id="UP000824120"/>
    </source>
</evidence>
<feature type="region of interest" description="Disordered" evidence="1">
    <location>
        <begin position="116"/>
        <end position="144"/>
    </location>
</feature>
<keyword evidence="2" id="KW-0732">Signal</keyword>